<feature type="domain" description="Beta-galactosidase jelly roll" evidence="10">
    <location>
        <begin position="1030"/>
        <end position="1110"/>
    </location>
</feature>
<evidence type="ECO:0000256" key="3">
    <source>
        <dbReference type="ARBA" id="ARBA00012756"/>
    </source>
</evidence>
<keyword evidence="4" id="KW-0732">Signal</keyword>
<evidence type="ECO:0000256" key="8">
    <source>
        <dbReference type="RuleBase" id="RU003679"/>
    </source>
</evidence>
<organism evidence="11 12">
    <name type="scientific">Gracilariopsis chorda</name>
    <dbReference type="NCBI Taxonomy" id="448386"/>
    <lineage>
        <taxon>Eukaryota</taxon>
        <taxon>Rhodophyta</taxon>
        <taxon>Florideophyceae</taxon>
        <taxon>Rhodymeniophycidae</taxon>
        <taxon>Gracilariales</taxon>
        <taxon>Gracilariaceae</taxon>
        <taxon>Gracilariopsis</taxon>
    </lineage>
</organism>
<feature type="domain" description="Glycoside hydrolase 35 catalytic" evidence="9">
    <location>
        <begin position="338"/>
        <end position="445"/>
    </location>
</feature>
<evidence type="ECO:0000256" key="4">
    <source>
        <dbReference type="ARBA" id="ARBA00022729"/>
    </source>
</evidence>
<dbReference type="Gene3D" id="3.20.20.80">
    <property type="entry name" value="Glycosidases"/>
    <property type="match status" value="1"/>
</dbReference>
<dbReference type="Pfam" id="PF13364">
    <property type="entry name" value="BetaGal_ABD2"/>
    <property type="match status" value="1"/>
</dbReference>
<dbReference type="EMBL" id="NBIV01000210">
    <property type="protein sequence ID" value="PXF41536.1"/>
    <property type="molecule type" value="Genomic_DNA"/>
</dbReference>
<proteinExistence type="inferred from homology"/>
<reference evidence="11 12" key="1">
    <citation type="journal article" date="2018" name="Mol. Biol. Evol.">
        <title>Analysis of the draft genome of the red seaweed Gracilariopsis chorda provides insights into genome size evolution in Rhodophyta.</title>
        <authorList>
            <person name="Lee J."/>
            <person name="Yang E.C."/>
            <person name="Graf L."/>
            <person name="Yang J.H."/>
            <person name="Qiu H."/>
            <person name="Zel Zion U."/>
            <person name="Chan C.X."/>
            <person name="Stephens T.G."/>
            <person name="Weber A.P.M."/>
            <person name="Boo G.H."/>
            <person name="Boo S.M."/>
            <person name="Kim K.M."/>
            <person name="Shin Y."/>
            <person name="Jung M."/>
            <person name="Lee S.J."/>
            <person name="Yim H.S."/>
            <person name="Lee J.H."/>
            <person name="Bhattacharya D."/>
            <person name="Yoon H.S."/>
        </authorList>
    </citation>
    <scope>NUCLEOTIDE SEQUENCE [LARGE SCALE GENOMIC DNA]</scope>
    <source>
        <strain evidence="11 12">SKKU-2015</strain>
        <tissue evidence="11">Whole body</tissue>
    </source>
</reference>
<dbReference type="GO" id="GO:0005975">
    <property type="term" value="P:carbohydrate metabolic process"/>
    <property type="evidence" value="ECO:0007669"/>
    <property type="project" value="InterPro"/>
</dbReference>
<feature type="domain" description="Glycoside hydrolase 35 catalytic" evidence="9">
    <location>
        <begin position="33"/>
        <end position="196"/>
    </location>
</feature>
<dbReference type="AlphaFoldDB" id="A0A2V3IHE3"/>
<evidence type="ECO:0000313" key="12">
    <source>
        <dbReference type="Proteomes" id="UP000247409"/>
    </source>
</evidence>
<dbReference type="Proteomes" id="UP000247409">
    <property type="component" value="Unassembled WGS sequence"/>
</dbReference>
<evidence type="ECO:0000256" key="7">
    <source>
        <dbReference type="ARBA" id="ARBA00023295"/>
    </source>
</evidence>
<dbReference type="SUPFAM" id="SSF49785">
    <property type="entry name" value="Galactose-binding domain-like"/>
    <property type="match status" value="1"/>
</dbReference>
<keyword evidence="7" id="KW-0326">Glycosidase</keyword>
<dbReference type="GO" id="GO:0004565">
    <property type="term" value="F:beta-galactosidase activity"/>
    <property type="evidence" value="ECO:0007669"/>
    <property type="project" value="UniProtKB-EC"/>
</dbReference>
<sequence>MSLPTALHLRSNEQTAFEPSRFSSVIDWTKTALLLNGKPVTIISAEFHYFRVPDHTRWRRILADIKGMGFNTVRFYIHWGYHSPCEGVYNFRGNRDIIYLLNLCVELQLFVIVAPGPYICAEVQAGGFPIWLIANRNLRVRHMTFAPLGMIKKWDQQWHEYCAGYMTAIVKMLVPFERTTNPNGCIIAMQIENELREMPVIGFGGGCDDEIRLLCNLAREAGSTVPFFHNDDSPIGSWSNGDHYRSFKRVGARSNVKAYRTDLYGFDLYFTFPPGDRSGDLSSCQVGMLELFGVSACLNCCGIGGSGVGGSDQECLSCLYEKQSRHAPPPPLSWATANQMESAVDTLEAKFEKFGGSATHGPPVLAEAQVGWINQWGRMRTYDDVYNFFGDQFSATFQFSLMAQGVSFVNHYAAYGGTNHGTIGDTEVYTSYDYSAFIREFGLLSGRGRIMRLANLFARSFSDVGLPQSLPTTSSSRRSKILARVKATVPRALLKVRQVGIDDAHVQGVLQNDLTPFSYAFVRNLHEEMLRFNLIVDNLVLPVRLKKCESFAAPLFHDLTRTFSIFACTVPVICRTTFEGSEMWVLRVRPSEVGRIVLNVVNKNETKRHALDVKWAKIHNGSKSGVNVCGEISVTDQDPGAATSLLSAPLEELPLAEQNSFATGSDPVGVKASTEDNGICFSFSFAMDNTHIVTISEVGGSDADKPLLRLLCLTETDSRTFTARLNGNDNYSGDSTLSSFAAAWGVSNLTFMPDAKIDVGLRPQDEGSTIYVLQHKSAGVPEMFEGAISEATQLVPGLSVHHVAPNSISAALSQGWNGVDPLSKSFEIPIENLTRRAVDWMHDTVWKRIAYQNIDPLDHLMTSGHIAYRIRFRSTSTKGAIIANVRHSAVIWCNGKAVGDQVCFSHNFMSAGAMHGVDLPQAGKKRHDLSAAMSCGPDQDGFHEVIILVLSLGQGRSPFLLNDVRNKRGLLSARFSRSTKAGDISWEIGGTDVTRYDDAYGSSGLPLEDEANTSSFGDGFVPVPSIEVKADAGVVYYRGTFRVPAASILGGTMRFPLRIRVLSGAKVRVMLWVNTLFMGRYVEPLGPQRDFYVPEGLITDCKGNNIVLAVYGSTDTNISVSILPWIVDMDSGNLNDNGEVYALKTTTFALSGTK</sequence>
<dbReference type="Gene3D" id="2.60.120.260">
    <property type="entry name" value="Galactose-binding domain-like"/>
    <property type="match status" value="2"/>
</dbReference>
<gene>
    <name evidence="11" type="ORF">BWQ96_08739</name>
</gene>
<dbReference type="Pfam" id="PF01301">
    <property type="entry name" value="Glyco_hydro_35"/>
    <property type="match status" value="2"/>
</dbReference>
<evidence type="ECO:0000256" key="1">
    <source>
        <dbReference type="ARBA" id="ARBA00001412"/>
    </source>
</evidence>
<dbReference type="OrthoDB" id="1657402at2759"/>
<protein>
    <recommendedName>
        <fullName evidence="3">beta-galactosidase</fullName>
        <ecNumber evidence="3">3.2.1.23</ecNumber>
    </recommendedName>
</protein>
<evidence type="ECO:0000313" key="11">
    <source>
        <dbReference type="EMBL" id="PXF41536.1"/>
    </source>
</evidence>
<dbReference type="InterPro" id="IPR031330">
    <property type="entry name" value="Gly_Hdrlase_35_cat"/>
</dbReference>
<evidence type="ECO:0000256" key="5">
    <source>
        <dbReference type="ARBA" id="ARBA00022801"/>
    </source>
</evidence>
<comment type="similarity">
    <text evidence="2 8">Belongs to the glycosyl hydrolase 35 family.</text>
</comment>
<dbReference type="InterPro" id="IPR017853">
    <property type="entry name" value="GH"/>
</dbReference>
<dbReference type="PRINTS" id="PR00742">
    <property type="entry name" value="GLHYDRLASE35"/>
</dbReference>
<dbReference type="InterPro" id="IPR025300">
    <property type="entry name" value="BetaGal_jelly_roll_dom"/>
</dbReference>
<evidence type="ECO:0000259" key="10">
    <source>
        <dbReference type="Pfam" id="PF13364"/>
    </source>
</evidence>
<name>A0A2V3IHE3_9FLOR</name>
<evidence type="ECO:0000256" key="2">
    <source>
        <dbReference type="ARBA" id="ARBA00009809"/>
    </source>
</evidence>
<keyword evidence="5" id="KW-0378">Hydrolase</keyword>
<dbReference type="PANTHER" id="PTHR23421">
    <property type="entry name" value="BETA-GALACTOSIDASE RELATED"/>
    <property type="match status" value="1"/>
</dbReference>
<keyword evidence="6" id="KW-0325">Glycoprotein</keyword>
<evidence type="ECO:0000256" key="6">
    <source>
        <dbReference type="ARBA" id="ARBA00023180"/>
    </source>
</evidence>
<dbReference type="EC" id="3.2.1.23" evidence="3"/>
<accession>A0A2V3IHE3</accession>
<dbReference type="InterPro" id="IPR001944">
    <property type="entry name" value="Glycoside_Hdrlase_35"/>
</dbReference>
<comment type="caution">
    <text evidence="11">The sequence shown here is derived from an EMBL/GenBank/DDBJ whole genome shotgun (WGS) entry which is preliminary data.</text>
</comment>
<keyword evidence="12" id="KW-1185">Reference proteome</keyword>
<dbReference type="SUPFAM" id="SSF51445">
    <property type="entry name" value="(Trans)glycosidases"/>
    <property type="match status" value="1"/>
</dbReference>
<comment type="catalytic activity">
    <reaction evidence="1">
        <text>Hydrolysis of terminal non-reducing beta-D-galactose residues in beta-D-galactosides.</text>
        <dbReference type="EC" id="3.2.1.23"/>
    </reaction>
</comment>
<evidence type="ECO:0000259" key="9">
    <source>
        <dbReference type="Pfam" id="PF01301"/>
    </source>
</evidence>
<dbReference type="STRING" id="448386.A0A2V3IHE3"/>
<dbReference type="InterPro" id="IPR008979">
    <property type="entry name" value="Galactose-bd-like_sf"/>
</dbReference>